<dbReference type="InterPro" id="IPR039426">
    <property type="entry name" value="TonB-dep_rcpt-like"/>
</dbReference>
<keyword evidence="9" id="KW-0732">Signal</keyword>
<feature type="domain" description="TonB-dependent receptor plug" evidence="10">
    <location>
        <begin position="149"/>
        <end position="229"/>
    </location>
</feature>
<dbReference type="PROSITE" id="PS52016">
    <property type="entry name" value="TONB_DEPENDENT_REC_3"/>
    <property type="match status" value="1"/>
</dbReference>
<keyword evidence="4 7" id="KW-0812">Transmembrane</keyword>
<dbReference type="InterPro" id="IPR037066">
    <property type="entry name" value="Plug_dom_sf"/>
</dbReference>
<reference evidence="13" key="1">
    <citation type="journal article" date="2019" name="Int. J. Syst. Evol. Microbiol.">
        <title>The Global Catalogue of Microorganisms (GCM) 10K type strain sequencing project: providing services to taxonomists for standard genome sequencing and annotation.</title>
        <authorList>
            <consortium name="The Broad Institute Genomics Platform"/>
            <consortium name="The Broad Institute Genome Sequencing Center for Infectious Disease"/>
            <person name="Wu L."/>
            <person name="Ma J."/>
        </authorList>
    </citation>
    <scope>NUCLEOTIDE SEQUENCE [LARGE SCALE GENOMIC DNA]</scope>
    <source>
        <strain evidence="13">JCM 18200</strain>
    </source>
</reference>
<comment type="caution">
    <text evidence="12">The sequence shown here is derived from an EMBL/GenBank/DDBJ whole genome shotgun (WGS) entry which is preliminary data.</text>
</comment>
<evidence type="ECO:0000313" key="13">
    <source>
        <dbReference type="Proteomes" id="UP001501411"/>
    </source>
</evidence>
<dbReference type="Proteomes" id="UP001501411">
    <property type="component" value="Unassembled WGS sequence"/>
</dbReference>
<dbReference type="SUPFAM" id="SSF56935">
    <property type="entry name" value="Porins"/>
    <property type="match status" value="1"/>
</dbReference>
<dbReference type="InterPro" id="IPR036942">
    <property type="entry name" value="Beta-barrel_TonB_sf"/>
</dbReference>
<dbReference type="Gene3D" id="2.60.40.1120">
    <property type="entry name" value="Carboxypeptidase-like, regulatory domain"/>
    <property type="match status" value="1"/>
</dbReference>
<accession>A0ABP9APH4</accession>
<evidence type="ECO:0000256" key="2">
    <source>
        <dbReference type="ARBA" id="ARBA00022448"/>
    </source>
</evidence>
<feature type="domain" description="Outer membrane protein beta-barrel" evidence="11">
    <location>
        <begin position="381"/>
        <end position="797"/>
    </location>
</feature>
<dbReference type="Gene3D" id="2.170.130.10">
    <property type="entry name" value="TonB-dependent receptor, plug domain"/>
    <property type="match status" value="1"/>
</dbReference>
<comment type="subcellular location">
    <subcellularLocation>
        <location evidence="1 7">Cell outer membrane</location>
        <topology evidence="1 7">Multi-pass membrane protein</topology>
    </subcellularLocation>
</comment>
<dbReference type="Pfam" id="PF13620">
    <property type="entry name" value="CarboxypepD_reg"/>
    <property type="match status" value="1"/>
</dbReference>
<sequence>MKFPVSRYITSFIVLCLSYGSVYAQNSAKVSGVIIDSVSNEPIDFASVTLLTQQNNQAVKGGQTDEKGNFVFSTIPAGTYILRASFVGYNAFEKKAIQISQGQHLSLGKIKLSPAASTLLKEVVVEGTPPAMQMGIDRKVFNVEQSIVSEGGTASELLANVPSLSVDMDGNVGLRGSTNVRILIDGKPSALAGTNINNLLESLPANSIQRIEVMTNPSSKYDPEGQGGIVNIILKKNVRTGFNGMATVGGGSYHNYNGGLDLNYRDEKFNYFGSYNYRKRNSPGSGFNNNWYNDGTSVYNNSENARKGNSHTVRLGADYFLNEKTTIGLSGNLNIRDNIRTEDLFYSYFGASGALNGNSTRNTAQDEDDKGYDINLDFKREFSREGEELTANVSYGRSKEDGIQTFKQTATNEAIPIDRDRINDTYEDGKNTNIQIDYTLPFSKEQKLEAGYRTTLRYDDEEQLSDALNNETGAYERDYNLTNNFNMDDIVHAVYANYQNKLTDKFGYQVGLRAEQAYLNTEYISWDPNVAPEDRITKGRLDYFRIYPSVYLTQEFNHDQSVQLSYTRRVNRPRGWMVNPFVDVSDPLNLRQGNPGLKPEDIHSFELSYSKKWDKVNFTSSVYHRITNDVIEMIVDSASTGTNATFSRFQNISQNRATGIELISQITFSPNFDLMANVNGNYQAFKGSEDFGVPENSGFAWDANLTGNGRITKNLRAQIRGEYRAPRVMAQGEMKEMFMVDAGLKMSVLEDKGSIMLNVRDIFNQGRFGGTQSTAQFTREFQRRWMKGPFAMLTFSYRFGRKAPEQDERQKRKENGQDFQEEGEMQ</sequence>
<name>A0ABP9APH4_9SPHI</name>
<evidence type="ECO:0000256" key="5">
    <source>
        <dbReference type="ARBA" id="ARBA00023136"/>
    </source>
</evidence>
<keyword evidence="13" id="KW-1185">Reference proteome</keyword>
<evidence type="ECO:0000259" key="10">
    <source>
        <dbReference type="Pfam" id="PF07715"/>
    </source>
</evidence>
<dbReference type="InterPro" id="IPR012910">
    <property type="entry name" value="Plug_dom"/>
</dbReference>
<comment type="similarity">
    <text evidence="7">Belongs to the TonB-dependent receptor family.</text>
</comment>
<dbReference type="Gene3D" id="2.40.170.20">
    <property type="entry name" value="TonB-dependent receptor, beta-barrel domain"/>
    <property type="match status" value="1"/>
</dbReference>
<dbReference type="Pfam" id="PF14905">
    <property type="entry name" value="OMP_b-brl_3"/>
    <property type="match status" value="1"/>
</dbReference>
<dbReference type="PANTHER" id="PTHR40980:SF4">
    <property type="entry name" value="TONB-DEPENDENT RECEPTOR-LIKE BETA-BARREL DOMAIN-CONTAINING PROTEIN"/>
    <property type="match status" value="1"/>
</dbReference>
<feature type="region of interest" description="Disordered" evidence="8">
    <location>
        <begin position="802"/>
        <end position="826"/>
    </location>
</feature>
<evidence type="ECO:0000256" key="9">
    <source>
        <dbReference type="SAM" id="SignalP"/>
    </source>
</evidence>
<keyword evidence="2 7" id="KW-0813">Transport</keyword>
<evidence type="ECO:0000256" key="1">
    <source>
        <dbReference type="ARBA" id="ARBA00004571"/>
    </source>
</evidence>
<evidence type="ECO:0000259" key="11">
    <source>
        <dbReference type="Pfam" id="PF14905"/>
    </source>
</evidence>
<gene>
    <name evidence="12" type="ORF">GCM10023231_08640</name>
</gene>
<evidence type="ECO:0000256" key="4">
    <source>
        <dbReference type="ARBA" id="ARBA00022692"/>
    </source>
</evidence>
<dbReference type="SUPFAM" id="SSF49464">
    <property type="entry name" value="Carboxypeptidase regulatory domain-like"/>
    <property type="match status" value="1"/>
</dbReference>
<evidence type="ECO:0000256" key="8">
    <source>
        <dbReference type="SAM" id="MobiDB-lite"/>
    </source>
</evidence>
<feature type="signal peptide" evidence="9">
    <location>
        <begin position="1"/>
        <end position="24"/>
    </location>
</feature>
<dbReference type="PANTHER" id="PTHR40980">
    <property type="entry name" value="PLUG DOMAIN-CONTAINING PROTEIN"/>
    <property type="match status" value="1"/>
</dbReference>
<evidence type="ECO:0000313" key="12">
    <source>
        <dbReference type="EMBL" id="GAA4783262.1"/>
    </source>
</evidence>
<organism evidence="12 13">
    <name type="scientific">Olivibacter ginsenosidimutans</name>
    <dbReference type="NCBI Taxonomy" id="1176537"/>
    <lineage>
        <taxon>Bacteria</taxon>
        <taxon>Pseudomonadati</taxon>
        <taxon>Bacteroidota</taxon>
        <taxon>Sphingobacteriia</taxon>
        <taxon>Sphingobacteriales</taxon>
        <taxon>Sphingobacteriaceae</taxon>
        <taxon>Olivibacter</taxon>
    </lineage>
</organism>
<dbReference type="RefSeq" id="WP_345230489.1">
    <property type="nucleotide sequence ID" value="NZ_BAABIQ010000005.1"/>
</dbReference>
<feature type="chain" id="PRO_5046415193" evidence="9">
    <location>
        <begin position="25"/>
        <end position="826"/>
    </location>
</feature>
<dbReference type="InterPro" id="IPR008969">
    <property type="entry name" value="CarboxyPept-like_regulatory"/>
</dbReference>
<dbReference type="InterPro" id="IPR041700">
    <property type="entry name" value="OMP_b-brl_3"/>
</dbReference>
<evidence type="ECO:0000256" key="3">
    <source>
        <dbReference type="ARBA" id="ARBA00022452"/>
    </source>
</evidence>
<evidence type="ECO:0000256" key="6">
    <source>
        <dbReference type="ARBA" id="ARBA00023237"/>
    </source>
</evidence>
<keyword evidence="5 7" id="KW-0472">Membrane</keyword>
<keyword evidence="6 7" id="KW-0998">Cell outer membrane</keyword>
<dbReference type="Pfam" id="PF07715">
    <property type="entry name" value="Plug"/>
    <property type="match status" value="1"/>
</dbReference>
<dbReference type="EMBL" id="BAABIQ010000005">
    <property type="protein sequence ID" value="GAA4783262.1"/>
    <property type="molecule type" value="Genomic_DNA"/>
</dbReference>
<feature type="compositionally biased region" description="Basic and acidic residues" evidence="8">
    <location>
        <begin position="802"/>
        <end position="816"/>
    </location>
</feature>
<proteinExistence type="inferred from homology"/>
<keyword evidence="3 7" id="KW-1134">Transmembrane beta strand</keyword>
<evidence type="ECO:0000256" key="7">
    <source>
        <dbReference type="PROSITE-ProRule" id="PRU01360"/>
    </source>
</evidence>
<protein>
    <submittedName>
        <fullName evidence="12">Outer membrane beta-barrel family protein</fullName>
    </submittedName>
</protein>